<dbReference type="GeneID" id="37059241"/>
<dbReference type="VEuPathDB" id="FungiDB:BO83DRAFT_462084"/>
<accession>A0A317VW26</accession>
<organism evidence="1 2">
    <name type="scientific">Aspergillus eucalypticola (strain CBS 122712 / IBT 29274)</name>
    <dbReference type="NCBI Taxonomy" id="1448314"/>
    <lineage>
        <taxon>Eukaryota</taxon>
        <taxon>Fungi</taxon>
        <taxon>Dikarya</taxon>
        <taxon>Ascomycota</taxon>
        <taxon>Pezizomycotina</taxon>
        <taxon>Eurotiomycetes</taxon>
        <taxon>Eurotiomycetidae</taxon>
        <taxon>Eurotiales</taxon>
        <taxon>Aspergillaceae</taxon>
        <taxon>Aspergillus</taxon>
        <taxon>Aspergillus subgen. Circumdati</taxon>
    </lineage>
</organism>
<sequence>MGRIEPHKAAALANLEYGWMADIDWDALARGCDGQLEHTNRLINGNAFSKSLDNVIAAAEKKLGPNGMIYYTGEGLMFYELNTWDPHGSNPHKRSQDRPLEGTFEGFVNECAEITKLLDPDAQFSKQTSVSDDTTDLTLVESKLSLSAVSESSDIEVPNVLPDGYGRVFHPQVQLHELIANLVIYERTNKNEMDNGYPEIPEKFTLDSCPWTPADVDDDESMDAGGQQIALASYINPLSDPTAWTRLIDYPSDKMTVLVASTHRI</sequence>
<keyword evidence="2" id="KW-1185">Reference proteome</keyword>
<dbReference type="AlphaFoldDB" id="A0A317VW26"/>
<evidence type="ECO:0000313" key="2">
    <source>
        <dbReference type="Proteomes" id="UP000246171"/>
    </source>
</evidence>
<reference evidence="1" key="1">
    <citation type="submission" date="2016-12" db="EMBL/GenBank/DDBJ databases">
        <title>The genomes of Aspergillus section Nigri reveals drivers in fungal speciation.</title>
        <authorList>
            <consortium name="DOE Joint Genome Institute"/>
            <person name="Vesth T.C."/>
            <person name="Nybo J."/>
            <person name="Theobald S."/>
            <person name="Brandl J."/>
            <person name="Frisvad J.C."/>
            <person name="Nielsen K.F."/>
            <person name="Lyhne E.K."/>
            <person name="Kogle M.E."/>
            <person name="Kuo A."/>
            <person name="Riley R."/>
            <person name="Clum A."/>
            <person name="Nolan M."/>
            <person name="Lipzen A."/>
            <person name="Salamov A."/>
            <person name="Henrissat B."/>
            <person name="Wiebenga A."/>
            <person name="De vries R.P."/>
            <person name="Grigoriev I.V."/>
            <person name="Mortensen U.H."/>
            <person name="Andersen M.R."/>
            <person name="Baker S.E."/>
        </authorList>
    </citation>
    <scope>NUCLEOTIDE SEQUENCE</scope>
    <source>
        <strain evidence="1">CBS 122712</strain>
    </source>
</reference>
<protein>
    <submittedName>
        <fullName evidence="1">Uncharacterized protein</fullName>
    </submittedName>
</protein>
<dbReference type="OrthoDB" id="1896086at2759"/>
<proteinExistence type="predicted"/>
<dbReference type="EMBL" id="MSFU01000007">
    <property type="protein sequence ID" value="PWY77965.1"/>
    <property type="molecule type" value="Genomic_DNA"/>
</dbReference>
<dbReference type="RefSeq" id="XP_025390346.1">
    <property type="nucleotide sequence ID" value="XM_025537279.1"/>
</dbReference>
<comment type="caution">
    <text evidence="1">The sequence shown here is derived from an EMBL/GenBank/DDBJ whole genome shotgun (WGS) entry which is preliminary data.</text>
</comment>
<evidence type="ECO:0000313" key="1">
    <source>
        <dbReference type="EMBL" id="PWY77965.1"/>
    </source>
</evidence>
<gene>
    <name evidence="1" type="ORF">BO83DRAFT_462084</name>
</gene>
<dbReference type="Proteomes" id="UP000246171">
    <property type="component" value="Unassembled WGS sequence"/>
</dbReference>
<name>A0A317VW26_ASPEC</name>